<dbReference type="PROSITE" id="PS00322">
    <property type="entry name" value="HISTONE_H3_1"/>
    <property type="match status" value="1"/>
</dbReference>
<evidence type="ECO:0000313" key="7">
    <source>
        <dbReference type="Proteomes" id="UP000824890"/>
    </source>
</evidence>
<evidence type="ECO:0000256" key="3">
    <source>
        <dbReference type="SAM" id="MobiDB-lite"/>
    </source>
</evidence>
<comment type="caution">
    <text evidence="5">The sequence shown here is derived from an EMBL/GenBank/DDBJ whole genome shotgun (WGS) entry which is preliminary data.</text>
</comment>
<dbReference type="InterPro" id="IPR007125">
    <property type="entry name" value="H2A/H2B/H3"/>
</dbReference>
<reference evidence="5 7" key="1">
    <citation type="submission" date="2021-05" db="EMBL/GenBank/DDBJ databases">
        <title>Genome Assembly of Synthetic Allotetraploid Brassica napus Reveals Homoeologous Exchanges between Subgenomes.</title>
        <authorList>
            <person name="Davis J.T."/>
        </authorList>
    </citation>
    <scope>NUCLEOTIDE SEQUENCE [LARGE SCALE GENOMIC DNA]</scope>
    <source>
        <strain evidence="7">cv. Da-Ae</strain>
        <tissue evidence="5">Seedling</tissue>
    </source>
</reference>
<protein>
    <recommendedName>
        <fullName evidence="4">Core Histone H2A/H2B/H3 domain-containing protein</fullName>
    </recommendedName>
</protein>
<dbReference type="Proteomes" id="UP000824890">
    <property type="component" value="Unassembled WGS sequence"/>
</dbReference>
<evidence type="ECO:0000313" key="6">
    <source>
        <dbReference type="EMBL" id="KAH0939935.1"/>
    </source>
</evidence>
<feature type="region of interest" description="Disordered" evidence="3">
    <location>
        <begin position="45"/>
        <end position="79"/>
    </location>
</feature>
<comment type="similarity">
    <text evidence="1">Belongs to the histone H3 family.</text>
</comment>
<evidence type="ECO:0000256" key="1">
    <source>
        <dbReference type="ARBA" id="ARBA00010343"/>
    </source>
</evidence>
<dbReference type="EMBL" id="JAGKQM010000002">
    <property type="protein sequence ID" value="KAH0939935.1"/>
    <property type="molecule type" value="Genomic_DNA"/>
</dbReference>
<dbReference type="PANTHER" id="PTHR11426">
    <property type="entry name" value="HISTONE H3"/>
    <property type="match status" value="1"/>
</dbReference>
<dbReference type="CDD" id="cd22911">
    <property type="entry name" value="HFD_H3"/>
    <property type="match status" value="1"/>
</dbReference>
<dbReference type="SMART" id="SM00428">
    <property type="entry name" value="H3"/>
    <property type="match status" value="1"/>
</dbReference>
<evidence type="ECO:0000256" key="2">
    <source>
        <dbReference type="ARBA" id="ARBA00022990"/>
    </source>
</evidence>
<proteinExistence type="inferred from homology"/>
<dbReference type="Pfam" id="PF00125">
    <property type="entry name" value="Histone"/>
    <property type="match status" value="1"/>
</dbReference>
<keyword evidence="7" id="KW-1185">Reference proteome</keyword>
<gene>
    <name evidence="6" type="ORF">HID58_007396</name>
    <name evidence="5" type="ORF">HID58_093085</name>
</gene>
<dbReference type="Gene3D" id="1.10.20.10">
    <property type="entry name" value="Histone, subunit A"/>
    <property type="match status" value="2"/>
</dbReference>
<dbReference type="InterPro" id="IPR000164">
    <property type="entry name" value="Histone_H3/CENP-A"/>
</dbReference>
<dbReference type="PRINTS" id="PR00622">
    <property type="entry name" value="HISTONEH3"/>
</dbReference>
<evidence type="ECO:0000313" key="5">
    <source>
        <dbReference type="EMBL" id="KAH0853549.1"/>
    </source>
</evidence>
<keyword evidence="2" id="KW-0007">Acetylation</keyword>
<dbReference type="SUPFAM" id="SSF47113">
    <property type="entry name" value="Histone-fold"/>
    <property type="match status" value="1"/>
</dbReference>
<organism evidence="5 7">
    <name type="scientific">Brassica napus</name>
    <name type="common">Rape</name>
    <dbReference type="NCBI Taxonomy" id="3708"/>
    <lineage>
        <taxon>Eukaryota</taxon>
        <taxon>Viridiplantae</taxon>
        <taxon>Streptophyta</taxon>
        <taxon>Embryophyta</taxon>
        <taxon>Tracheophyta</taxon>
        <taxon>Spermatophyta</taxon>
        <taxon>Magnoliopsida</taxon>
        <taxon>eudicotyledons</taxon>
        <taxon>Gunneridae</taxon>
        <taxon>Pentapetalae</taxon>
        <taxon>rosids</taxon>
        <taxon>malvids</taxon>
        <taxon>Brassicales</taxon>
        <taxon>Brassicaceae</taxon>
        <taxon>Brassiceae</taxon>
        <taxon>Brassica</taxon>
    </lineage>
</organism>
<name>A0ABQ7XC74_BRANA</name>
<dbReference type="InterPro" id="IPR009072">
    <property type="entry name" value="Histone-fold"/>
</dbReference>
<sequence>WREKLLNSLEVSGKGPVGSCHDDFNWSIVTSRGWVKMLNMTWPQTARKSTGGKAPRKQLATKAARKSAPATGGVKKPHRFRPGTRLVREIAQDFKTDLRFQSSAVAALQEAAEAYLVGLFEDTNLCAIHAKRVTIMPKDIQLARRIRGERA</sequence>
<feature type="domain" description="Core Histone H2A/H2B/H3" evidence="4">
    <location>
        <begin position="84"/>
        <end position="146"/>
    </location>
</feature>
<accession>A0ABQ7XC74</accession>
<feature type="non-terminal residue" evidence="5">
    <location>
        <position position="1"/>
    </location>
</feature>
<dbReference type="EMBL" id="JAGKQM010000755">
    <property type="protein sequence ID" value="KAH0853549.1"/>
    <property type="molecule type" value="Genomic_DNA"/>
</dbReference>
<evidence type="ECO:0000259" key="4">
    <source>
        <dbReference type="Pfam" id="PF00125"/>
    </source>
</evidence>